<evidence type="ECO:0000313" key="8">
    <source>
        <dbReference type="EMBL" id="KAJ3662698.1"/>
    </source>
</evidence>
<feature type="compositionally biased region" description="Acidic residues" evidence="5">
    <location>
        <begin position="657"/>
        <end position="668"/>
    </location>
</feature>
<dbReference type="EMBL" id="JALNTZ010000002">
    <property type="protein sequence ID" value="KAJ3662698.1"/>
    <property type="molecule type" value="Genomic_DNA"/>
</dbReference>
<comment type="similarity">
    <text evidence="2">Belongs to the helicase family. RecQ subfamily.</text>
</comment>
<dbReference type="SMART" id="SM00343">
    <property type="entry name" value="ZnF_C2HC"/>
    <property type="match status" value="1"/>
</dbReference>
<feature type="region of interest" description="Disordered" evidence="5">
    <location>
        <begin position="649"/>
        <end position="668"/>
    </location>
</feature>
<dbReference type="PANTHER" id="PTHR13710:SF108">
    <property type="entry name" value="ATP-DEPENDENT DNA HELICASE Q4"/>
    <property type="match status" value="1"/>
</dbReference>
<dbReference type="Gene3D" id="1.10.10.1460">
    <property type="match status" value="1"/>
</dbReference>
<protein>
    <recommendedName>
        <fullName evidence="10">ATP-dependent DNA helicase Q4</fullName>
    </recommendedName>
</protein>
<dbReference type="Gene3D" id="4.10.60.10">
    <property type="entry name" value="Zinc finger, CCHC-type"/>
    <property type="match status" value="1"/>
</dbReference>
<dbReference type="GO" id="GO:0043138">
    <property type="term" value="F:3'-5' DNA helicase activity"/>
    <property type="evidence" value="ECO:0007669"/>
    <property type="project" value="TreeGrafter"/>
</dbReference>
<dbReference type="Pfam" id="PF00270">
    <property type="entry name" value="DEAD"/>
    <property type="match status" value="1"/>
</dbReference>
<dbReference type="InterPro" id="IPR021110">
    <property type="entry name" value="DNA_rep_checkpnt_protein"/>
</dbReference>
<evidence type="ECO:0000256" key="1">
    <source>
        <dbReference type="ARBA" id="ARBA00004123"/>
    </source>
</evidence>
<feature type="region of interest" description="Disordered" evidence="5">
    <location>
        <begin position="352"/>
        <end position="475"/>
    </location>
</feature>
<keyword evidence="3" id="KW-0539">Nucleus</keyword>
<feature type="domain" description="Helicase ATP-binding" evidence="7">
    <location>
        <begin position="761"/>
        <end position="856"/>
    </location>
</feature>
<name>A0AA38IR01_9CUCU</name>
<evidence type="ECO:0000259" key="6">
    <source>
        <dbReference type="PROSITE" id="PS50158"/>
    </source>
</evidence>
<keyword evidence="4" id="KW-0479">Metal-binding</keyword>
<dbReference type="GO" id="GO:0005634">
    <property type="term" value="C:nucleus"/>
    <property type="evidence" value="ECO:0007669"/>
    <property type="project" value="UniProtKB-SubCell"/>
</dbReference>
<proteinExistence type="inferred from homology"/>
<dbReference type="GO" id="GO:0003676">
    <property type="term" value="F:nucleic acid binding"/>
    <property type="evidence" value="ECO:0007669"/>
    <property type="project" value="InterPro"/>
</dbReference>
<feature type="compositionally biased region" description="Basic and acidic residues" evidence="5">
    <location>
        <begin position="429"/>
        <end position="448"/>
    </location>
</feature>
<feature type="compositionally biased region" description="Basic residues" evidence="5">
    <location>
        <begin position="454"/>
        <end position="464"/>
    </location>
</feature>
<evidence type="ECO:0000256" key="3">
    <source>
        <dbReference type="ARBA" id="ARBA00023242"/>
    </source>
</evidence>
<dbReference type="GO" id="GO:0005737">
    <property type="term" value="C:cytoplasm"/>
    <property type="evidence" value="ECO:0007669"/>
    <property type="project" value="TreeGrafter"/>
</dbReference>
<keyword evidence="4" id="KW-0863">Zinc-finger</keyword>
<feature type="region of interest" description="Disordered" evidence="5">
    <location>
        <begin position="511"/>
        <end position="535"/>
    </location>
</feature>
<dbReference type="PROSITE" id="PS50158">
    <property type="entry name" value="ZF_CCHC"/>
    <property type="match status" value="1"/>
</dbReference>
<feature type="region of interest" description="Disordered" evidence="5">
    <location>
        <begin position="148"/>
        <end position="180"/>
    </location>
</feature>
<feature type="domain" description="CCHC-type" evidence="6">
    <location>
        <begin position="596"/>
        <end position="611"/>
    </location>
</feature>
<evidence type="ECO:0008006" key="10">
    <source>
        <dbReference type="Google" id="ProtNLM"/>
    </source>
</evidence>
<dbReference type="SUPFAM" id="SSF52540">
    <property type="entry name" value="P-loop containing nucleoside triphosphate hydrolases"/>
    <property type="match status" value="1"/>
</dbReference>
<feature type="compositionally biased region" description="Basic and acidic residues" evidence="5">
    <location>
        <begin position="408"/>
        <end position="420"/>
    </location>
</feature>
<dbReference type="Pfam" id="PF00098">
    <property type="entry name" value="zf-CCHC"/>
    <property type="match status" value="1"/>
</dbReference>
<dbReference type="CDD" id="cd22289">
    <property type="entry name" value="RecQL4_SLD2_NTD"/>
    <property type="match status" value="1"/>
</dbReference>
<evidence type="ECO:0000313" key="9">
    <source>
        <dbReference type="Proteomes" id="UP001168821"/>
    </source>
</evidence>
<gene>
    <name evidence="8" type="ORF">Zmor_007033</name>
</gene>
<dbReference type="InterPro" id="IPR014001">
    <property type="entry name" value="Helicase_ATP-bd"/>
</dbReference>
<dbReference type="InterPro" id="IPR011545">
    <property type="entry name" value="DEAD/DEAH_box_helicase_dom"/>
</dbReference>
<evidence type="ECO:0000256" key="4">
    <source>
        <dbReference type="PROSITE-ProRule" id="PRU00047"/>
    </source>
</evidence>
<feature type="compositionally biased region" description="Basic residues" evidence="5">
    <location>
        <begin position="364"/>
        <end position="383"/>
    </location>
</feature>
<dbReference type="GO" id="GO:0000724">
    <property type="term" value="P:double-strand break repair via homologous recombination"/>
    <property type="evidence" value="ECO:0007669"/>
    <property type="project" value="TreeGrafter"/>
</dbReference>
<accession>A0AA38IR01</accession>
<dbReference type="Proteomes" id="UP001168821">
    <property type="component" value="Unassembled WGS sequence"/>
</dbReference>
<comment type="subcellular location">
    <subcellularLocation>
        <location evidence="1">Nucleus</location>
    </subcellularLocation>
</comment>
<comment type="caution">
    <text evidence="8">The sequence shown here is derived from an EMBL/GenBank/DDBJ whole genome shotgun (WGS) entry which is preliminary data.</text>
</comment>
<dbReference type="InterPro" id="IPR027417">
    <property type="entry name" value="P-loop_NTPase"/>
</dbReference>
<organism evidence="8 9">
    <name type="scientific">Zophobas morio</name>
    <dbReference type="NCBI Taxonomy" id="2755281"/>
    <lineage>
        <taxon>Eukaryota</taxon>
        <taxon>Metazoa</taxon>
        <taxon>Ecdysozoa</taxon>
        <taxon>Arthropoda</taxon>
        <taxon>Hexapoda</taxon>
        <taxon>Insecta</taxon>
        <taxon>Pterygota</taxon>
        <taxon>Neoptera</taxon>
        <taxon>Endopterygota</taxon>
        <taxon>Coleoptera</taxon>
        <taxon>Polyphaga</taxon>
        <taxon>Cucujiformia</taxon>
        <taxon>Tenebrionidae</taxon>
        <taxon>Zophobas</taxon>
    </lineage>
</organism>
<dbReference type="PROSITE" id="PS51192">
    <property type="entry name" value="HELICASE_ATP_BIND_1"/>
    <property type="match status" value="1"/>
</dbReference>
<dbReference type="InterPro" id="IPR001878">
    <property type="entry name" value="Znf_CCHC"/>
</dbReference>
<dbReference type="SUPFAM" id="SSF57756">
    <property type="entry name" value="Retrovirus zinc finger-like domains"/>
    <property type="match status" value="1"/>
</dbReference>
<sequence length="888" mass="100830">MDLLENPEIKSTYDKCKYVVKLWEHNFTKTHGRLPSKLDIREADRKVRAAYRQYYQLKTAALEQSFKGVDGFNSDDENNEKVPENSPAIETNDTVHVETVEEPASEVWGSHLDNKPEKRADDDKPNFNTTLSKKLFCGSKLSKRYSRKSSSFSQKKNESSSFDNSVLSQPTQSFTESSSAEKDRVSFEGIFNKSNVKIVAPSEKVTSQSTNIVQSVLDNKYKPLKSVDSGWLERVGMTTGVEIEKSSSSMCNEYLDETMMHLNYDSDDIIDNSDEENSVNLGHTAKRARLEISQKVDSVTENMQTQNSEINVSEEKNINLSDEKSKNQDITNNINESKVVVDDPFEFKEDAVLDNSDIPNTPKNKLKKTTPRTTKKRKTNPRKKVTEEPPTIRVSRRSTKTKVNMVESHSENEDPFHSDNDSNDPEFSLSKEKTKYSDLLTEENREDTLVDTSKKRKPRAKKVAQLKENNEEETESTYELEYSIKPRISAPRFKNIKKLIKIETSTKIINKEETKENKPQIKSKREQEKEKLQKKIQSGSLNENFITINLKKKIYSRGKKNMNFSRYKKQQWKNKKKALAGPDMDMGGCDGGMLTCFNCGDVGHFARNCPKTKGDTLLPLEADEEVCPFPTLEDASKMAKESSLAIRKSNMVTTSESQEDTLDGSDDDIFDDGDTDLLLAETLKLEEHFAKLDLQSYLDYVTVVEPYYKTNEDGMVIGMFFNICRIFFLIRKLILETPEEVFSALKKFGHSSFRPGQEQAVMRILSGKSTLVTLSTGSGKSLCYQLPAYLYSRREPCISLIISPLVSLMEDQVTGIPAFLKAACLHTNQTKVQRQKVLELISSGLLNVLLVSPEAVVAGEKQTGLCRINSIYVYFYPVIKNLEEITTK</sequence>
<feature type="compositionally biased region" description="Basic and acidic residues" evidence="5">
    <location>
        <begin position="112"/>
        <end position="125"/>
    </location>
</feature>
<dbReference type="PANTHER" id="PTHR13710">
    <property type="entry name" value="DNA HELICASE RECQ FAMILY MEMBER"/>
    <property type="match status" value="1"/>
</dbReference>
<evidence type="ECO:0000259" key="7">
    <source>
        <dbReference type="PROSITE" id="PS51192"/>
    </source>
</evidence>
<dbReference type="FunFam" id="1.10.10.1460:FF:000001">
    <property type="entry name" value="DNA replication regulator Sld2"/>
    <property type="match status" value="1"/>
</dbReference>
<dbReference type="GO" id="GO:0005524">
    <property type="term" value="F:ATP binding"/>
    <property type="evidence" value="ECO:0007669"/>
    <property type="project" value="InterPro"/>
</dbReference>
<evidence type="ECO:0000256" key="5">
    <source>
        <dbReference type="SAM" id="MobiDB-lite"/>
    </source>
</evidence>
<dbReference type="GO" id="GO:0005694">
    <property type="term" value="C:chromosome"/>
    <property type="evidence" value="ECO:0007669"/>
    <property type="project" value="TreeGrafter"/>
</dbReference>
<evidence type="ECO:0000256" key="2">
    <source>
        <dbReference type="ARBA" id="ARBA00005446"/>
    </source>
</evidence>
<dbReference type="GO" id="GO:0009378">
    <property type="term" value="F:four-way junction helicase activity"/>
    <property type="evidence" value="ECO:0007669"/>
    <property type="project" value="TreeGrafter"/>
</dbReference>
<feature type="compositionally biased region" description="Polar residues" evidence="5">
    <location>
        <begin position="162"/>
        <end position="178"/>
    </location>
</feature>
<feature type="compositionally biased region" description="Basic and acidic residues" evidence="5">
    <location>
        <begin position="511"/>
        <end position="533"/>
    </location>
</feature>
<dbReference type="GO" id="GO:0006260">
    <property type="term" value="P:DNA replication"/>
    <property type="evidence" value="ECO:0007669"/>
    <property type="project" value="InterPro"/>
</dbReference>
<feature type="region of interest" description="Disordered" evidence="5">
    <location>
        <begin position="71"/>
        <end position="127"/>
    </location>
</feature>
<dbReference type="AlphaFoldDB" id="A0AA38IR01"/>
<keyword evidence="4" id="KW-0862">Zinc</keyword>
<dbReference type="InterPro" id="IPR036875">
    <property type="entry name" value="Znf_CCHC_sf"/>
</dbReference>
<dbReference type="Pfam" id="PF11719">
    <property type="entry name" value="Drc1-Sld2"/>
    <property type="match status" value="1"/>
</dbReference>
<dbReference type="Gene3D" id="3.40.50.300">
    <property type="entry name" value="P-loop containing nucleotide triphosphate hydrolases"/>
    <property type="match status" value="1"/>
</dbReference>
<reference evidence="8" key="1">
    <citation type="journal article" date="2023" name="G3 (Bethesda)">
        <title>Whole genome assemblies of Zophobas morio and Tenebrio molitor.</title>
        <authorList>
            <person name="Kaur S."/>
            <person name="Stinson S.A."/>
            <person name="diCenzo G.C."/>
        </authorList>
    </citation>
    <scope>NUCLEOTIDE SEQUENCE</scope>
    <source>
        <strain evidence="8">QUZm001</strain>
    </source>
</reference>
<dbReference type="GO" id="GO:0008270">
    <property type="term" value="F:zinc ion binding"/>
    <property type="evidence" value="ECO:0007669"/>
    <property type="project" value="UniProtKB-KW"/>
</dbReference>
<keyword evidence="9" id="KW-1185">Reference proteome</keyword>